<dbReference type="PANTHER" id="PTHR46410">
    <property type="entry name" value="AT-RICH INTERACTIVE DOMAIN-CONTAINING PROTEIN 2"/>
    <property type="match status" value="1"/>
</dbReference>
<gene>
    <name evidence="4" type="ORF">PIB30_058795</name>
</gene>
<evidence type="ECO:0000313" key="5">
    <source>
        <dbReference type="Proteomes" id="UP001341840"/>
    </source>
</evidence>
<proteinExistence type="predicted"/>
<evidence type="ECO:0000259" key="3">
    <source>
        <dbReference type="PROSITE" id="PS51156"/>
    </source>
</evidence>
<feature type="domain" description="ELM2" evidence="3">
    <location>
        <begin position="250"/>
        <end position="343"/>
    </location>
</feature>
<dbReference type="PANTHER" id="PTHR46410:SF1">
    <property type="entry name" value="AT-RICH INTERACTIVE DOMAIN-CONTAINING PROTEIN 1"/>
    <property type="match status" value="1"/>
</dbReference>
<dbReference type="SMART" id="SM01189">
    <property type="entry name" value="ELM2"/>
    <property type="match status" value="1"/>
</dbReference>
<reference evidence="4 5" key="1">
    <citation type="journal article" date="2023" name="Plants (Basel)">
        <title>Bridging the Gap: Combining Genomics and Transcriptomics Approaches to Understand Stylosanthes scabra, an Orphan Legume from the Brazilian Caatinga.</title>
        <authorList>
            <person name="Ferreira-Neto J.R.C."/>
            <person name="da Silva M.D."/>
            <person name="Binneck E."/>
            <person name="de Melo N.F."/>
            <person name="da Silva R.H."/>
            <person name="de Melo A.L.T.M."/>
            <person name="Pandolfi V."/>
            <person name="Bustamante F.O."/>
            <person name="Brasileiro-Vidal A.C."/>
            <person name="Benko-Iseppon A.M."/>
        </authorList>
    </citation>
    <scope>NUCLEOTIDE SEQUENCE [LARGE SCALE GENOMIC DNA]</scope>
    <source>
        <tissue evidence="4">Leaves</tissue>
    </source>
</reference>
<protein>
    <recommendedName>
        <fullName evidence="3">ELM2 domain-containing protein</fullName>
    </recommendedName>
</protein>
<evidence type="ECO:0000256" key="1">
    <source>
        <dbReference type="ARBA" id="ARBA00023242"/>
    </source>
</evidence>
<feature type="region of interest" description="Disordered" evidence="2">
    <location>
        <begin position="1"/>
        <end position="24"/>
    </location>
</feature>
<dbReference type="InterPro" id="IPR000949">
    <property type="entry name" value="ELM2_dom"/>
</dbReference>
<feature type="region of interest" description="Disordered" evidence="2">
    <location>
        <begin position="209"/>
        <end position="231"/>
    </location>
</feature>
<dbReference type="EMBL" id="JASCZI010211947">
    <property type="protein sequence ID" value="MED6197669.1"/>
    <property type="molecule type" value="Genomic_DNA"/>
</dbReference>
<organism evidence="4 5">
    <name type="scientific">Stylosanthes scabra</name>
    <dbReference type="NCBI Taxonomy" id="79078"/>
    <lineage>
        <taxon>Eukaryota</taxon>
        <taxon>Viridiplantae</taxon>
        <taxon>Streptophyta</taxon>
        <taxon>Embryophyta</taxon>
        <taxon>Tracheophyta</taxon>
        <taxon>Spermatophyta</taxon>
        <taxon>Magnoliopsida</taxon>
        <taxon>eudicotyledons</taxon>
        <taxon>Gunneridae</taxon>
        <taxon>Pentapetalae</taxon>
        <taxon>rosids</taxon>
        <taxon>fabids</taxon>
        <taxon>Fabales</taxon>
        <taxon>Fabaceae</taxon>
        <taxon>Papilionoideae</taxon>
        <taxon>50 kb inversion clade</taxon>
        <taxon>dalbergioids sensu lato</taxon>
        <taxon>Dalbergieae</taxon>
        <taxon>Pterocarpus clade</taxon>
        <taxon>Stylosanthes</taxon>
    </lineage>
</organism>
<keyword evidence="1" id="KW-0539">Nucleus</keyword>
<comment type="caution">
    <text evidence="4">The sequence shown here is derived from an EMBL/GenBank/DDBJ whole genome shotgun (WGS) entry which is preliminary data.</text>
</comment>
<sequence>MTSTRKVHGVNNGKVASSESSIEDRNRHLDVDTRVCVLNQFILDESILAEYGEKGVDNDDDATELSSEDFDVEDNKSDGDGDCDSNAQCGKRKRDTISSELLSWVKNFAVNPRDDSKVGLISNNKNPKWKTYGPHDDDEMVWKKVLLYREAAYSNKRVRSSSSEQEFCKIQKMCPLFYDGEPKKDGIYNLRKKLKNNYNGRFSTFSIQTSSDSSYSDDDDSEEEEEYTSKKLLNNSPKEDSFFYQHIRAKHVPVGSSHQAVVPKWNGRRRGTASLESDSKWLGTRIWPSKHAMNPRVVVERDPIGKGRQDSCGCPEPGLVDCVRFHVAEKRNKLKLQLGKPFE</sequence>
<name>A0ABU6XJW2_9FABA</name>
<feature type="compositionally biased region" description="Acidic residues" evidence="2">
    <location>
        <begin position="215"/>
        <end position="226"/>
    </location>
</feature>
<dbReference type="PROSITE" id="PS51156">
    <property type="entry name" value="ELM2"/>
    <property type="match status" value="1"/>
</dbReference>
<evidence type="ECO:0000313" key="4">
    <source>
        <dbReference type="EMBL" id="MED6197669.1"/>
    </source>
</evidence>
<accession>A0ABU6XJW2</accession>
<keyword evidence="5" id="KW-1185">Reference proteome</keyword>
<evidence type="ECO:0000256" key="2">
    <source>
        <dbReference type="SAM" id="MobiDB-lite"/>
    </source>
</evidence>
<dbReference type="Proteomes" id="UP001341840">
    <property type="component" value="Unassembled WGS sequence"/>
</dbReference>